<proteinExistence type="predicted"/>
<keyword evidence="1" id="KW-0539">Nucleus</keyword>
<dbReference type="AlphaFoldDB" id="A0AA38RB34"/>
<name>A0AA38RB34_9PEZI</name>
<gene>
    <name evidence="3" type="ORF">NKR23_g7731</name>
</gene>
<feature type="region of interest" description="Disordered" evidence="2">
    <location>
        <begin position="382"/>
        <end position="457"/>
    </location>
</feature>
<comment type="caution">
    <text evidence="3">The sequence shown here is derived from an EMBL/GenBank/DDBJ whole genome shotgun (WGS) entry which is preliminary data.</text>
</comment>
<protein>
    <submittedName>
        <fullName evidence="3">Oleate activated transcription factor 3</fullName>
    </submittedName>
</protein>
<keyword evidence="4" id="KW-1185">Reference proteome</keyword>
<reference evidence="3" key="1">
    <citation type="submission" date="2022-07" db="EMBL/GenBank/DDBJ databases">
        <title>Fungi with potential for degradation of polypropylene.</title>
        <authorList>
            <person name="Gostincar C."/>
        </authorList>
    </citation>
    <scope>NUCLEOTIDE SEQUENCE</scope>
    <source>
        <strain evidence="3">EXF-13308</strain>
    </source>
</reference>
<dbReference type="Proteomes" id="UP001174694">
    <property type="component" value="Unassembled WGS sequence"/>
</dbReference>
<dbReference type="EMBL" id="JANBVO010000025">
    <property type="protein sequence ID" value="KAJ9141711.1"/>
    <property type="molecule type" value="Genomic_DNA"/>
</dbReference>
<evidence type="ECO:0000256" key="2">
    <source>
        <dbReference type="SAM" id="MobiDB-lite"/>
    </source>
</evidence>
<organism evidence="3 4">
    <name type="scientific">Pleurostoma richardsiae</name>
    <dbReference type="NCBI Taxonomy" id="41990"/>
    <lineage>
        <taxon>Eukaryota</taxon>
        <taxon>Fungi</taxon>
        <taxon>Dikarya</taxon>
        <taxon>Ascomycota</taxon>
        <taxon>Pezizomycotina</taxon>
        <taxon>Sordariomycetes</taxon>
        <taxon>Sordariomycetidae</taxon>
        <taxon>Calosphaeriales</taxon>
        <taxon>Pleurostomataceae</taxon>
        <taxon>Pleurostoma</taxon>
    </lineage>
</organism>
<evidence type="ECO:0000313" key="4">
    <source>
        <dbReference type="Proteomes" id="UP001174694"/>
    </source>
</evidence>
<feature type="compositionally biased region" description="Low complexity" evidence="2">
    <location>
        <begin position="400"/>
        <end position="448"/>
    </location>
</feature>
<dbReference type="PANTHER" id="PTHR37540:SF9">
    <property type="entry name" value="ZN(2)-C6 FUNGAL-TYPE DOMAIN-CONTAINING PROTEIN"/>
    <property type="match status" value="1"/>
</dbReference>
<dbReference type="InterPro" id="IPR021858">
    <property type="entry name" value="Fun_TF"/>
</dbReference>
<sequence>MSDAMQIRVSRVSRWPEGIGDDSGEIVRWSGIDIETQFPGATSLGPWINQWTSAPGSLGPAGLPVCGENCTLHSDAIHDAVRLLQVRSAVPDLYFNDQWHPGKTDEILSWLVDKQQPSLTGHALQMSNPLEDLAHLPIPVTRQNAELLRIFVKLLCRFKACLDGSPDPSNQYIKFYVPFCIQTPLLAQIAIYTAACFLNETGHLDRTVVMSHKGMAIRMLNDHLRSKTATSDEAIAGVTQLIMDEWYWGEDRDLRAHLRGLREMIRLRGGFRSLGLNGLLAKLVISSDVAIALSCEVPPFLQSGPEFEFTESTQVPLRLAFNTPLVASLAPFATCADALDLHSATAHILDDMRFLITAVLSLPSDPSPKELQKICTTSTWIHERISSMPPHSPSQGGRRPSACSTQSDSCSSDPGSQRGRASRRPSPASGHSSQQDNSESSASHSPASSTPPPADQPDILYQAVRQAALIYSRAIASRRPFGAVVSQAQFLQLWTAMWRVPLGAWRSVLGVFGWVVLCITPAARGTPHDRFVKSMLTISLVQQSLEGWAVAEEAMGRAVELQAWLAGGKEEAAGE</sequence>
<evidence type="ECO:0000256" key="1">
    <source>
        <dbReference type="ARBA" id="ARBA00023242"/>
    </source>
</evidence>
<accession>A0AA38RB34</accession>
<dbReference type="PANTHER" id="PTHR37540">
    <property type="entry name" value="TRANSCRIPTION FACTOR (ACR-2), PUTATIVE-RELATED-RELATED"/>
    <property type="match status" value="1"/>
</dbReference>
<evidence type="ECO:0000313" key="3">
    <source>
        <dbReference type="EMBL" id="KAJ9141711.1"/>
    </source>
</evidence>
<dbReference type="Pfam" id="PF11951">
    <property type="entry name" value="Fungal_trans_2"/>
    <property type="match status" value="1"/>
</dbReference>